<evidence type="ECO:0000313" key="2">
    <source>
        <dbReference type="EMBL" id="TQE93576.1"/>
    </source>
</evidence>
<evidence type="ECO:0000259" key="1">
    <source>
        <dbReference type="Pfam" id="PF13847"/>
    </source>
</evidence>
<dbReference type="GO" id="GO:0008168">
    <property type="term" value="F:methyltransferase activity"/>
    <property type="evidence" value="ECO:0007669"/>
    <property type="project" value="UniProtKB-KW"/>
</dbReference>
<dbReference type="RefSeq" id="WP_141612084.1">
    <property type="nucleotide sequence ID" value="NZ_VIGC02000037.1"/>
</dbReference>
<dbReference type="GO" id="GO:0032259">
    <property type="term" value="P:methylation"/>
    <property type="evidence" value="ECO:0007669"/>
    <property type="project" value="UniProtKB-KW"/>
</dbReference>
<dbReference type="Proteomes" id="UP000317371">
    <property type="component" value="Unassembled WGS sequence"/>
</dbReference>
<keyword evidence="3" id="KW-1185">Reference proteome</keyword>
<dbReference type="InParanoid" id="A0A540V9X5"/>
<comment type="caution">
    <text evidence="2">The sequence shown here is derived from an EMBL/GenBank/DDBJ whole genome shotgun (WGS) entry which is preliminary data.</text>
</comment>
<dbReference type="CDD" id="cd02440">
    <property type="entry name" value="AdoMet_MTases"/>
    <property type="match status" value="1"/>
</dbReference>
<dbReference type="InterPro" id="IPR029063">
    <property type="entry name" value="SAM-dependent_MTases_sf"/>
</dbReference>
<dbReference type="Gene3D" id="3.40.50.150">
    <property type="entry name" value="Vaccinia Virus protein VP39"/>
    <property type="match status" value="1"/>
</dbReference>
<dbReference type="Pfam" id="PF13847">
    <property type="entry name" value="Methyltransf_31"/>
    <property type="match status" value="1"/>
</dbReference>
<proteinExistence type="predicted"/>
<dbReference type="SUPFAM" id="SSF53335">
    <property type="entry name" value="S-adenosyl-L-methionine-dependent methyltransferases"/>
    <property type="match status" value="1"/>
</dbReference>
<evidence type="ECO:0000313" key="3">
    <source>
        <dbReference type="Proteomes" id="UP000317371"/>
    </source>
</evidence>
<dbReference type="InterPro" id="IPR025714">
    <property type="entry name" value="Methyltranfer_dom"/>
</dbReference>
<feature type="domain" description="Methyltransferase" evidence="1">
    <location>
        <begin position="45"/>
        <end position="95"/>
    </location>
</feature>
<gene>
    <name evidence="2" type="ORF">FKZ61_20750</name>
</gene>
<reference evidence="2 3" key="1">
    <citation type="submission" date="2019-06" db="EMBL/GenBank/DDBJ databases">
        <title>Genome sequence of Litorilinea aerophila BAA-2444.</title>
        <authorList>
            <person name="Maclea K.S."/>
            <person name="Maurais E.G."/>
            <person name="Iannazzi L.C."/>
        </authorList>
    </citation>
    <scope>NUCLEOTIDE SEQUENCE [LARGE SCALE GENOMIC DNA]</scope>
    <source>
        <strain evidence="2 3">ATCC BAA-2444</strain>
    </source>
</reference>
<name>A0A540V9X5_9CHLR</name>
<dbReference type="OrthoDB" id="9782855at2"/>
<keyword evidence="2" id="KW-0489">Methyltransferase</keyword>
<protein>
    <submittedName>
        <fullName evidence="2">Class I SAM-dependent methyltransferase</fullName>
    </submittedName>
</protein>
<keyword evidence="2" id="KW-0808">Transferase</keyword>
<sequence>MESIQTLSNQYALGHSQPELERLVHQERFLGELTEIMLLKAGLVPGMRVLDVGCGAGDVSFLAAKLVGPEGAVIGVDRAPEAIAFAHQRAQSAGLPGAQTMAMLRYENGPDSAIYAWIEQLTRTLLPLMQQTGVATAEEVQVDTLAGRMRQEAVEKGCTLITPPLVAAWARKE</sequence>
<accession>A0A540V9X5</accession>
<dbReference type="AlphaFoldDB" id="A0A540V9X5"/>
<organism evidence="2 3">
    <name type="scientific">Litorilinea aerophila</name>
    <dbReference type="NCBI Taxonomy" id="1204385"/>
    <lineage>
        <taxon>Bacteria</taxon>
        <taxon>Bacillati</taxon>
        <taxon>Chloroflexota</taxon>
        <taxon>Caldilineae</taxon>
        <taxon>Caldilineales</taxon>
        <taxon>Caldilineaceae</taxon>
        <taxon>Litorilinea</taxon>
    </lineage>
</organism>
<dbReference type="EMBL" id="VIGC01000037">
    <property type="protein sequence ID" value="TQE93576.1"/>
    <property type="molecule type" value="Genomic_DNA"/>
</dbReference>